<dbReference type="InterPro" id="IPR008921">
    <property type="entry name" value="DNA_pol3_clamp-load_cplx_C"/>
</dbReference>
<dbReference type="GO" id="GO:0009378">
    <property type="term" value="F:four-way junction helicase activity"/>
    <property type="evidence" value="ECO:0007669"/>
    <property type="project" value="InterPro"/>
</dbReference>
<name>A0AAJ1EIQ0_9BACT</name>
<dbReference type="InterPro" id="IPR027417">
    <property type="entry name" value="P-loop_NTPase"/>
</dbReference>
<dbReference type="AlphaFoldDB" id="A0AAJ1EIQ0"/>
<dbReference type="Gene3D" id="1.10.3710.10">
    <property type="entry name" value="DNA polymerase III clamp loader subunits, C-terminal domain"/>
    <property type="match status" value="1"/>
</dbReference>
<gene>
    <name evidence="8" type="ORF">K8G79_02295</name>
</gene>
<dbReference type="FunFam" id="1.10.8.60:FF:000029">
    <property type="entry name" value="Replication-associated recombination protein A"/>
    <property type="match status" value="1"/>
</dbReference>
<keyword evidence="6" id="KW-0067">ATP-binding</keyword>
<dbReference type="Proteomes" id="UP001197609">
    <property type="component" value="Unassembled WGS sequence"/>
</dbReference>
<feature type="domain" description="AAA+ ATPase" evidence="7">
    <location>
        <begin position="53"/>
        <end position="169"/>
    </location>
</feature>
<keyword evidence="5" id="KW-0547">Nucleotide-binding</keyword>
<dbReference type="Gene3D" id="3.40.50.300">
    <property type="entry name" value="P-loop containing nucleotide triphosphate hydrolases"/>
    <property type="match status" value="1"/>
</dbReference>
<evidence type="ECO:0000256" key="6">
    <source>
        <dbReference type="ARBA" id="ARBA00022840"/>
    </source>
</evidence>
<dbReference type="Gene3D" id="1.10.8.60">
    <property type="match status" value="1"/>
</dbReference>
<dbReference type="EMBL" id="JAIOIU010000029">
    <property type="protein sequence ID" value="MBZ0158971.1"/>
    <property type="molecule type" value="Genomic_DNA"/>
</dbReference>
<comment type="function">
    <text evidence="1">DNA-dependent ATPase that plays important roles in cellular responses to stalled DNA replication processes.</text>
</comment>
<protein>
    <recommendedName>
        <fullName evidence="3">Replication-associated recombination protein A</fullName>
    </recommendedName>
</protein>
<evidence type="ECO:0000256" key="3">
    <source>
        <dbReference type="ARBA" id="ARBA00020776"/>
    </source>
</evidence>
<dbReference type="GO" id="GO:0003677">
    <property type="term" value="F:DNA binding"/>
    <property type="evidence" value="ECO:0007669"/>
    <property type="project" value="InterPro"/>
</dbReference>
<dbReference type="InterPro" id="IPR032423">
    <property type="entry name" value="AAA_assoc_2"/>
</dbReference>
<dbReference type="PANTHER" id="PTHR13779">
    <property type="entry name" value="WERNER HELICASE-INTERACTING PROTEIN 1 FAMILY MEMBER"/>
    <property type="match status" value="1"/>
</dbReference>
<dbReference type="CDD" id="cd18139">
    <property type="entry name" value="HLD_clamp_RarA"/>
    <property type="match status" value="1"/>
</dbReference>
<dbReference type="Gene3D" id="1.20.272.10">
    <property type="match status" value="1"/>
</dbReference>
<dbReference type="GO" id="GO:0006310">
    <property type="term" value="P:DNA recombination"/>
    <property type="evidence" value="ECO:0007669"/>
    <property type="project" value="InterPro"/>
</dbReference>
<sequence>MTADLFDRLPTPSQKVPAPLAERMRPRTLQEFVGQEHLLGEGKLLRRAMEAGELPSLILWGPPGSGKTTLAFLLAERCKATFQPFSAVTSGIKEIKEVIVRAQQERAYGRRTLLFIDEIHRFNKAQQDAFLPHVEGGTIVLIGATTENPSFEVIAPLLSRAKVVTLRPLTEDALMLILRRALDDQERGLGRLRIEADDEALRIIAGLGSGDARVSLNTLELAAQMVKEQPDGSRRLTAQIAQEASGRRTLLYDKTGEEHYNLISALHKSLRGSDPDASLYWLARMLASGEDPMYIARRVVRFASEDVGNADPQALQVALAAKDAYHFLGSPEGELALAQAVVYLATAPKSNAIYRAFGEAQRDVEQAPLEGVPLHLRNAPTALMKELEYGAGYQYPHNLPGAFAGQDYLPDKLKDRIYYHPTDRGLEAEIGRRLAEWRRRKVGTPS</sequence>
<dbReference type="SMART" id="SM00382">
    <property type="entry name" value="AAA"/>
    <property type="match status" value="1"/>
</dbReference>
<proteinExistence type="inferred from homology"/>
<dbReference type="InterPro" id="IPR003593">
    <property type="entry name" value="AAA+_ATPase"/>
</dbReference>
<dbReference type="Pfam" id="PF16193">
    <property type="entry name" value="AAA_assoc_2"/>
    <property type="match status" value="1"/>
</dbReference>
<evidence type="ECO:0000256" key="5">
    <source>
        <dbReference type="ARBA" id="ARBA00022741"/>
    </source>
</evidence>
<keyword evidence="4" id="KW-0235">DNA replication</keyword>
<evidence type="ECO:0000256" key="4">
    <source>
        <dbReference type="ARBA" id="ARBA00022705"/>
    </source>
</evidence>
<comment type="similarity">
    <text evidence="2">Belongs to the AAA ATPase family. RarA/MGS1/WRNIP1 subfamily.</text>
</comment>
<dbReference type="InterPro" id="IPR021886">
    <property type="entry name" value="MgsA_C"/>
</dbReference>
<dbReference type="SUPFAM" id="SSF52540">
    <property type="entry name" value="P-loop containing nucleoside triphosphate hydrolases"/>
    <property type="match status" value="1"/>
</dbReference>
<evidence type="ECO:0000313" key="8">
    <source>
        <dbReference type="EMBL" id="MBZ0158971.1"/>
    </source>
</evidence>
<evidence type="ECO:0000256" key="2">
    <source>
        <dbReference type="ARBA" id="ARBA00008959"/>
    </source>
</evidence>
<accession>A0AAJ1EIQ0</accession>
<dbReference type="PANTHER" id="PTHR13779:SF7">
    <property type="entry name" value="ATPASE WRNIP1"/>
    <property type="match status" value="1"/>
</dbReference>
<dbReference type="Pfam" id="PF12002">
    <property type="entry name" value="MgsA_C"/>
    <property type="match status" value="1"/>
</dbReference>
<reference evidence="8 9" key="1">
    <citation type="journal article" date="2021" name="bioRxiv">
        <title>Unraveling nitrogen, sulfur and carbon metabolic pathways and microbial community transcriptional responses to substrate deprivation and toxicity stresses in a bioreactor mimicking anoxic brackish coastal sediment conditions.</title>
        <authorList>
            <person name="Martins P.D."/>
            <person name="Echeveste M.J."/>
            <person name="Arshad A."/>
            <person name="Kurth J."/>
            <person name="Ouboter H."/>
            <person name="Jetten M.S.M."/>
            <person name="Welte C.U."/>
        </authorList>
    </citation>
    <scope>NUCLEOTIDE SEQUENCE [LARGE SCALE GENOMIC DNA]</scope>
    <source>
        <strain evidence="8">MAG_38</strain>
    </source>
</reference>
<dbReference type="FunFam" id="1.10.3710.10:FF:000004">
    <property type="entry name" value="Putative ATPase, AAA family"/>
    <property type="match status" value="1"/>
</dbReference>
<dbReference type="GO" id="GO:0006261">
    <property type="term" value="P:DNA-templated DNA replication"/>
    <property type="evidence" value="ECO:0007669"/>
    <property type="project" value="TreeGrafter"/>
</dbReference>
<evidence type="ECO:0000313" key="9">
    <source>
        <dbReference type="Proteomes" id="UP001197609"/>
    </source>
</evidence>
<evidence type="ECO:0000259" key="7">
    <source>
        <dbReference type="SMART" id="SM00382"/>
    </source>
</evidence>
<dbReference type="GO" id="GO:0005524">
    <property type="term" value="F:ATP binding"/>
    <property type="evidence" value="ECO:0007669"/>
    <property type="project" value="UniProtKB-KW"/>
</dbReference>
<dbReference type="SUPFAM" id="SSF48019">
    <property type="entry name" value="post-AAA+ oligomerization domain-like"/>
    <property type="match status" value="1"/>
</dbReference>
<organism evidence="8 9">
    <name type="scientific">Candidatus Methylomirabilis tolerans</name>
    <dbReference type="NCBI Taxonomy" id="3123416"/>
    <lineage>
        <taxon>Bacteria</taxon>
        <taxon>Candidatus Methylomirabilota</taxon>
        <taxon>Candidatus Methylomirabilia</taxon>
        <taxon>Candidatus Methylomirabilales</taxon>
        <taxon>Candidatus Methylomirabilaceae</taxon>
        <taxon>Candidatus Methylomirabilis</taxon>
    </lineage>
</organism>
<dbReference type="InterPro" id="IPR008824">
    <property type="entry name" value="RuvB-like_N"/>
</dbReference>
<dbReference type="InterPro" id="IPR051314">
    <property type="entry name" value="AAA_ATPase_RarA/MGS1/WRNIP1"/>
</dbReference>
<dbReference type="CDD" id="cd00009">
    <property type="entry name" value="AAA"/>
    <property type="match status" value="1"/>
</dbReference>
<dbReference type="FunFam" id="3.40.50.300:FF:000137">
    <property type="entry name" value="Replication-associated recombination protein A"/>
    <property type="match status" value="1"/>
</dbReference>
<dbReference type="GO" id="GO:0017116">
    <property type="term" value="F:single-stranded DNA helicase activity"/>
    <property type="evidence" value="ECO:0007669"/>
    <property type="project" value="TreeGrafter"/>
</dbReference>
<comment type="caution">
    <text evidence="8">The sequence shown here is derived from an EMBL/GenBank/DDBJ whole genome shotgun (WGS) entry which is preliminary data.</text>
</comment>
<dbReference type="GO" id="GO:0008047">
    <property type="term" value="F:enzyme activator activity"/>
    <property type="evidence" value="ECO:0007669"/>
    <property type="project" value="TreeGrafter"/>
</dbReference>
<dbReference type="FunFam" id="1.20.272.10:FF:000001">
    <property type="entry name" value="Putative AAA family ATPase"/>
    <property type="match status" value="1"/>
</dbReference>
<dbReference type="Pfam" id="PF05496">
    <property type="entry name" value="RuvB_N"/>
    <property type="match status" value="1"/>
</dbReference>
<evidence type="ECO:0000256" key="1">
    <source>
        <dbReference type="ARBA" id="ARBA00002393"/>
    </source>
</evidence>
<dbReference type="GO" id="GO:0000731">
    <property type="term" value="P:DNA synthesis involved in DNA repair"/>
    <property type="evidence" value="ECO:0007669"/>
    <property type="project" value="TreeGrafter"/>
</dbReference>